<comment type="similarity">
    <text evidence="1">Belongs to the OmpW/AlkL family.</text>
</comment>
<dbReference type="InterPro" id="IPR005618">
    <property type="entry name" value="OMPW"/>
</dbReference>
<evidence type="ECO:0000256" key="1">
    <source>
        <dbReference type="ARBA" id="ARBA00009330"/>
    </source>
</evidence>
<dbReference type="GO" id="GO:0055085">
    <property type="term" value="P:transmembrane transport"/>
    <property type="evidence" value="ECO:0007669"/>
    <property type="project" value="TreeGrafter"/>
</dbReference>
<dbReference type="Pfam" id="PF03922">
    <property type="entry name" value="OmpW"/>
    <property type="match status" value="1"/>
</dbReference>
<name>A0A0P1F6P5_9RHOB</name>
<evidence type="ECO:0000313" key="3">
    <source>
        <dbReference type="Proteomes" id="UP000054823"/>
    </source>
</evidence>
<dbReference type="EMBL" id="CYPW01000001">
    <property type="protein sequence ID" value="CUH50672.1"/>
    <property type="molecule type" value="Genomic_DNA"/>
</dbReference>
<dbReference type="AlphaFoldDB" id="A0A0P1F6P5"/>
<gene>
    <name evidence="2" type="primary">ompW</name>
    <name evidence="2" type="ORF">SHM7688_00099</name>
</gene>
<reference evidence="2 3" key="1">
    <citation type="submission" date="2015-09" db="EMBL/GenBank/DDBJ databases">
        <authorList>
            <consortium name="Swine Surveillance"/>
        </authorList>
    </citation>
    <scope>NUCLEOTIDE SEQUENCE [LARGE SCALE GENOMIC DNA]</scope>
    <source>
        <strain evidence="2 3">CECT 7688</strain>
    </source>
</reference>
<keyword evidence="3" id="KW-1185">Reference proteome</keyword>
<dbReference type="PANTHER" id="PTHR36920:SF1">
    <property type="entry name" value="OUTER MEMBRANE PROTEIN W"/>
    <property type="match status" value="1"/>
</dbReference>
<dbReference type="GO" id="GO:0019867">
    <property type="term" value="C:outer membrane"/>
    <property type="evidence" value="ECO:0007669"/>
    <property type="project" value="InterPro"/>
</dbReference>
<sequence>MASVLDCAQSSSGPKVDAARYLTQLKRVCFSFLTHIRVATRQIPYAGLTTWNNNERMGLTMKRISTVLALSTAIATVAGGAAYAQSAGDWTLGIGLGYLNPKSDNGTVGGAAATIDSDVRPIFTAEYFVWDNIGIELLAATQFKHEISLDGNAAATTKHLPPTLSINYHFDTGSKWSPYAGIGLNYTAFSDEKLIGSNTSIELDDSWGVAVQAGLDYQISEKGAVRLNVRWFDIDTDVTIGGNAAGTAEIDPILVGMSYVHKF</sequence>
<dbReference type="InterPro" id="IPR011250">
    <property type="entry name" value="OMP/PagP_B-barrel"/>
</dbReference>
<dbReference type="Proteomes" id="UP000054823">
    <property type="component" value="Unassembled WGS sequence"/>
</dbReference>
<evidence type="ECO:0000313" key="2">
    <source>
        <dbReference type="EMBL" id="CUH50672.1"/>
    </source>
</evidence>
<dbReference type="SUPFAM" id="SSF56925">
    <property type="entry name" value="OMPA-like"/>
    <property type="match status" value="1"/>
</dbReference>
<protein>
    <submittedName>
        <fullName evidence="2">Outer membrane protein W</fullName>
    </submittedName>
</protein>
<dbReference type="PANTHER" id="PTHR36920">
    <property type="match status" value="1"/>
</dbReference>
<accession>A0A0P1F6P5</accession>
<dbReference type="Gene3D" id="2.40.160.20">
    <property type="match status" value="1"/>
</dbReference>
<organism evidence="2 3">
    <name type="scientific">Shimia marina</name>
    <dbReference type="NCBI Taxonomy" id="321267"/>
    <lineage>
        <taxon>Bacteria</taxon>
        <taxon>Pseudomonadati</taxon>
        <taxon>Pseudomonadota</taxon>
        <taxon>Alphaproteobacteria</taxon>
        <taxon>Rhodobacterales</taxon>
        <taxon>Roseobacteraceae</taxon>
    </lineage>
</organism>
<proteinExistence type="inferred from homology"/>
<dbReference type="STRING" id="321267.SHM7688_00099"/>